<comment type="caution">
    <text evidence="2">The sequence shown here is derived from an EMBL/GenBank/DDBJ whole genome shotgun (WGS) entry which is preliminary data.</text>
</comment>
<evidence type="ECO:0000313" key="3">
    <source>
        <dbReference type="Proteomes" id="UP000030161"/>
    </source>
</evidence>
<feature type="chain" id="PRO_5044329142" evidence="1">
    <location>
        <begin position="21"/>
        <end position="296"/>
    </location>
</feature>
<name>A0AB34PWP4_CANAX</name>
<evidence type="ECO:0000313" key="2">
    <source>
        <dbReference type="EMBL" id="KGR12813.1"/>
    </source>
</evidence>
<proteinExistence type="predicted"/>
<gene>
    <name evidence="2" type="ORF">MG3_02901</name>
</gene>
<sequence>MKLLTILTIVELILVGGVHATPAAPPQPGLKIDESNRKKLDELVHQLEILNAQNSKLENDFTEDYNLISRDLDYEDLSARSDLPILDTVFRLVNSSGVAILATDFLLTREPLLDTAIDTLIRAIDEQWVNITTIFIALDQSGLLLDTLMHSIKDPDVLPGLLRITKEVINQSGFRIFNVRETKDLADQSPEDSTSIDVFKRENSLLVLLFTSLKDSGLVVSLTNHILTTPELAPGAAHFVWRTLKLRPSTLYKIFDALKRSNLIWNLLREIINVPAILSNFSTIITQTISSKLNLQ</sequence>
<keyword evidence="1" id="KW-0732">Signal</keyword>
<dbReference type="AlphaFoldDB" id="A0AB34PWP4"/>
<organism evidence="2 3">
    <name type="scientific">Candida albicans P78048</name>
    <dbReference type="NCBI Taxonomy" id="1094989"/>
    <lineage>
        <taxon>Eukaryota</taxon>
        <taxon>Fungi</taxon>
        <taxon>Dikarya</taxon>
        <taxon>Ascomycota</taxon>
        <taxon>Saccharomycotina</taxon>
        <taxon>Pichiomycetes</taxon>
        <taxon>Debaryomycetaceae</taxon>
        <taxon>Candida/Lodderomyces clade</taxon>
        <taxon>Candida</taxon>
    </lineage>
</organism>
<reference evidence="2 3" key="1">
    <citation type="submission" date="2013-12" db="EMBL/GenBank/DDBJ databases">
        <title>The Genome Sequence of Candida albicans P78048.</title>
        <authorList>
            <consortium name="The Broad Institute Genome Sequencing Platform"/>
            <consortium name="The Broad Institute Genome Sequencing Center for Infectious Disease"/>
            <person name="Cuomo C."/>
            <person name="Bennett R."/>
            <person name="Hirakawa M."/>
            <person name="Noverr M."/>
            <person name="Mitchell A."/>
            <person name="Young S.K."/>
            <person name="Zeng Q."/>
            <person name="Gargeya S."/>
            <person name="Fitzgerald M."/>
            <person name="Abouelleil A."/>
            <person name="Alvarado L."/>
            <person name="Berlin A.M."/>
            <person name="Chapman S.B."/>
            <person name="Dewar J."/>
            <person name="Goldberg J."/>
            <person name="Griggs A."/>
            <person name="Gujja S."/>
            <person name="Hansen M."/>
            <person name="Howarth C."/>
            <person name="Imamovic A."/>
            <person name="Larimer J."/>
            <person name="McCowan C."/>
            <person name="Murphy C."/>
            <person name="Pearson M."/>
            <person name="Priest M."/>
            <person name="Roberts A."/>
            <person name="Saif S."/>
            <person name="Shea T."/>
            <person name="Sykes S."/>
            <person name="Wortman J."/>
            <person name="Nusbaum C."/>
            <person name="Birren B."/>
        </authorList>
    </citation>
    <scope>NUCLEOTIDE SEQUENCE [LARGE SCALE GENOMIC DNA]</scope>
    <source>
        <strain evidence="2 3">P78048</strain>
    </source>
</reference>
<evidence type="ECO:0000256" key="1">
    <source>
        <dbReference type="SAM" id="SignalP"/>
    </source>
</evidence>
<protein>
    <submittedName>
        <fullName evidence="2">Uncharacterized protein</fullName>
    </submittedName>
</protein>
<accession>A0AB34PWP4</accession>
<dbReference type="Proteomes" id="UP000030161">
    <property type="component" value="Unassembled WGS sequence"/>
</dbReference>
<feature type="signal peptide" evidence="1">
    <location>
        <begin position="1"/>
        <end position="20"/>
    </location>
</feature>
<dbReference type="EMBL" id="AJIX01000015">
    <property type="protein sequence ID" value="KGR12813.1"/>
    <property type="molecule type" value="Genomic_DNA"/>
</dbReference>